<comment type="caution">
    <text evidence="3">The sequence shown here is derived from an EMBL/GenBank/DDBJ whole genome shotgun (WGS) entry which is preliminary data.</text>
</comment>
<evidence type="ECO:0000313" key="4">
    <source>
        <dbReference type="Proteomes" id="UP000565572"/>
    </source>
</evidence>
<dbReference type="Gene3D" id="3.40.50.720">
    <property type="entry name" value="NAD(P)-binding Rossmann-like Domain"/>
    <property type="match status" value="1"/>
</dbReference>
<name>A0A7W5JXM6_9ACTN</name>
<feature type="domain" description="DUF1731" evidence="2">
    <location>
        <begin position="274"/>
        <end position="323"/>
    </location>
</feature>
<dbReference type="Pfam" id="PF01370">
    <property type="entry name" value="Epimerase"/>
    <property type="match status" value="1"/>
</dbReference>
<feature type="domain" description="NAD-dependent epimerase/dehydratase" evidence="1">
    <location>
        <begin position="7"/>
        <end position="124"/>
    </location>
</feature>
<dbReference type="SUPFAM" id="SSF51735">
    <property type="entry name" value="NAD(P)-binding Rossmann-fold domains"/>
    <property type="match status" value="1"/>
</dbReference>
<dbReference type="Pfam" id="PF08338">
    <property type="entry name" value="DUF1731"/>
    <property type="match status" value="1"/>
</dbReference>
<organism evidence="3 4">
    <name type="scientific">Microlunatus antarcticus</name>
    <dbReference type="NCBI Taxonomy" id="53388"/>
    <lineage>
        <taxon>Bacteria</taxon>
        <taxon>Bacillati</taxon>
        <taxon>Actinomycetota</taxon>
        <taxon>Actinomycetes</taxon>
        <taxon>Propionibacteriales</taxon>
        <taxon>Propionibacteriaceae</taxon>
        <taxon>Microlunatus</taxon>
    </lineage>
</organism>
<dbReference type="InterPro" id="IPR013549">
    <property type="entry name" value="DUF1731"/>
</dbReference>
<dbReference type="AlphaFoldDB" id="A0A7W5JXM6"/>
<evidence type="ECO:0000259" key="2">
    <source>
        <dbReference type="Pfam" id="PF08338"/>
    </source>
</evidence>
<dbReference type="InterPro" id="IPR036291">
    <property type="entry name" value="NAD(P)-bd_dom_sf"/>
</dbReference>
<dbReference type="EMBL" id="JACHZG010000001">
    <property type="protein sequence ID" value="MBB3328001.1"/>
    <property type="molecule type" value="Genomic_DNA"/>
</dbReference>
<sequence>MNGARAVLAGASGFLGPRLAQDLRTRGYDVVVVGRRGPDVRWDDRAALDAAVDGADLVVNLAGRSVGCRYTDAHREEIYLSRTRTTGALGDAVRRAVRPPRLWLNASTATIYRHATDRPQTEDDGELGEGFSVDVARDWERTFFAGELPATRRVALRMAIVLGDGPALNKLLTAARLGMGGPQQDGWWFPHRRYRGIGPTPTGPPRWRGHHDTRDGDQRFSWIHVDDLVAAVAFLDEHDEVAGPVNLAAPGTSTNRALMAALGRAGHAPFGLPAPRWLLEIGMVVLRQESELVLKSRWAVPERLLDAGFTFRWPELDAAVADLVPGATR</sequence>
<evidence type="ECO:0000259" key="1">
    <source>
        <dbReference type="Pfam" id="PF01370"/>
    </source>
</evidence>
<accession>A0A7W5JXM6</accession>
<dbReference type="PANTHER" id="PTHR11092">
    <property type="entry name" value="SUGAR NUCLEOTIDE EPIMERASE RELATED"/>
    <property type="match status" value="1"/>
</dbReference>
<evidence type="ECO:0000313" key="3">
    <source>
        <dbReference type="EMBL" id="MBB3328001.1"/>
    </source>
</evidence>
<dbReference type="Proteomes" id="UP000565572">
    <property type="component" value="Unassembled WGS sequence"/>
</dbReference>
<keyword evidence="4" id="KW-1185">Reference proteome</keyword>
<dbReference type="PANTHER" id="PTHR11092:SF0">
    <property type="entry name" value="EPIMERASE FAMILY PROTEIN SDR39U1"/>
    <property type="match status" value="1"/>
</dbReference>
<reference evidence="3 4" key="1">
    <citation type="submission" date="2020-08" db="EMBL/GenBank/DDBJ databases">
        <title>Sequencing the genomes of 1000 actinobacteria strains.</title>
        <authorList>
            <person name="Klenk H.-P."/>
        </authorList>
    </citation>
    <scope>NUCLEOTIDE SEQUENCE [LARGE SCALE GENOMIC DNA]</scope>
    <source>
        <strain evidence="3 4">DSM 11053</strain>
    </source>
</reference>
<dbReference type="RefSeq" id="WP_183339597.1">
    <property type="nucleotide sequence ID" value="NZ_JACHZG010000001.1"/>
</dbReference>
<gene>
    <name evidence="3" type="ORF">FHX39_002945</name>
</gene>
<protein>
    <recommendedName>
        <fullName evidence="5">DUF1731 domain-containing protein</fullName>
    </recommendedName>
</protein>
<proteinExistence type="predicted"/>
<evidence type="ECO:0008006" key="5">
    <source>
        <dbReference type="Google" id="ProtNLM"/>
    </source>
</evidence>
<dbReference type="InterPro" id="IPR001509">
    <property type="entry name" value="Epimerase_deHydtase"/>
</dbReference>